<evidence type="ECO:0000259" key="2">
    <source>
        <dbReference type="PROSITE" id="PS50828"/>
    </source>
</evidence>
<dbReference type="InterPro" id="IPR041806">
    <property type="entry name" value="CID5/6/7_CUE"/>
</dbReference>
<dbReference type="InterPro" id="IPR013899">
    <property type="entry name" value="DUF1771"/>
</dbReference>
<dbReference type="SUPFAM" id="SSF160443">
    <property type="entry name" value="SMR domain-like"/>
    <property type="match status" value="1"/>
</dbReference>
<dbReference type="PANTHER" id="PTHR46651:SF1">
    <property type="entry name" value="SMALL MUTS RELATED FAMILY PROTEIN"/>
    <property type="match status" value="1"/>
</dbReference>
<dbReference type="SMART" id="SM01162">
    <property type="entry name" value="DUF1771"/>
    <property type="match status" value="1"/>
</dbReference>
<proteinExistence type="predicted"/>
<dbReference type="PROSITE" id="PS50828">
    <property type="entry name" value="SMR"/>
    <property type="match status" value="1"/>
</dbReference>
<organism evidence="3 4">
    <name type="scientific">Musa acuminata subsp. malaccensis</name>
    <name type="common">Wild banana</name>
    <name type="synonym">Musa malaccensis</name>
    <dbReference type="NCBI Taxonomy" id="214687"/>
    <lineage>
        <taxon>Eukaryota</taxon>
        <taxon>Viridiplantae</taxon>
        <taxon>Streptophyta</taxon>
        <taxon>Embryophyta</taxon>
        <taxon>Tracheophyta</taxon>
        <taxon>Spermatophyta</taxon>
        <taxon>Magnoliopsida</taxon>
        <taxon>Liliopsida</taxon>
        <taxon>Zingiberales</taxon>
        <taxon>Musaceae</taxon>
        <taxon>Musa</taxon>
    </lineage>
</organism>
<evidence type="ECO:0000256" key="1">
    <source>
        <dbReference type="SAM" id="MobiDB-lite"/>
    </source>
</evidence>
<dbReference type="EnsemblPlants" id="Ma02_t23630.1">
    <property type="protein sequence ID" value="Ma02_p23630.1"/>
    <property type="gene ID" value="Ma02_g23630"/>
</dbReference>
<keyword evidence="4" id="KW-1185">Reference proteome</keyword>
<dbReference type="Pfam" id="PF08590">
    <property type="entry name" value="DUF1771"/>
    <property type="match status" value="1"/>
</dbReference>
<dbReference type="InterPro" id="IPR002625">
    <property type="entry name" value="Smr_dom"/>
</dbReference>
<dbReference type="SMART" id="SM00463">
    <property type="entry name" value="SMR"/>
    <property type="match status" value="1"/>
</dbReference>
<dbReference type="Gene3D" id="3.30.1370.110">
    <property type="match status" value="1"/>
</dbReference>
<dbReference type="Proteomes" id="UP000012960">
    <property type="component" value="Unplaced"/>
</dbReference>
<dbReference type="InterPro" id="IPR036063">
    <property type="entry name" value="Smr_dom_sf"/>
</dbReference>
<reference evidence="3" key="1">
    <citation type="submission" date="2021-05" db="UniProtKB">
        <authorList>
            <consortium name="EnsemblPlants"/>
        </authorList>
    </citation>
    <scope>IDENTIFICATION</scope>
    <source>
        <strain evidence="3">subsp. malaccensis</strain>
    </source>
</reference>
<dbReference type="CDD" id="cd14371">
    <property type="entry name" value="CUE_CID7_like"/>
    <property type="match status" value="1"/>
</dbReference>
<dbReference type="PANTHER" id="PTHR46651">
    <property type="entry name" value="POLYADENYLATE-BINDING PROTEIN-INTERACTING PROTEIN 7"/>
    <property type="match status" value="1"/>
</dbReference>
<evidence type="ECO:0000313" key="3">
    <source>
        <dbReference type="EnsemblPlants" id="Ma02_p23630.1"/>
    </source>
</evidence>
<feature type="domain" description="Smr" evidence="2">
    <location>
        <begin position="476"/>
        <end position="557"/>
    </location>
</feature>
<dbReference type="GeneID" id="103976740"/>
<dbReference type="Gramene" id="Ma02_t23630.1">
    <property type="protein sequence ID" value="Ma02_p23630.1"/>
    <property type="gene ID" value="Ma02_g23630"/>
</dbReference>
<dbReference type="AlphaFoldDB" id="A0A804I655"/>
<dbReference type="OrthoDB" id="3231855at2759"/>
<evidence type="ECO:0000313" key="4">
    <source>
        <dbReference type="Proteomes" id="UP000012960"/>
    </source>
</evidence>
<dbReference type="InterPro" id="IPR053242">
    <property type="entry name" value="PAM2-like_domain"/>
</dbReference>
<sequence length="557" mass="60801">MMNLSNKGLADSKVAKLSSLNRVTTLNPSAAEFVPSALKYTYGVTKSAESTKFDLPGSSRKAVLDQTGSNTSNNSDDEIHQYWRDQLPDDITPDFEVIGEEELHEPSHLTLAGFSIHDGVEQSKFSALATGQTLNMRQDLSSPTTDIGNMGYPGSVNSKQQSSVASMISASNMKGKSFISEQHGKVLYDGDLNADLVGNLMGNLMGDNVFLQNSITDPIEYLSSQFPGFAVQSLLDVYYANGCDLTLTIEILTQLELQVDAGSDQNLSTNSLSAPNFSPMDFPALPLADTQNQLSKYTGEDVQHGFNMHKSSSGTSRGDIDFASTVRKLALQDSGHWKYDRKGSADTGVGSSSNSQQLATSYNGLSKMVYGDKWHGSGPARSSPVWLETGEAVANIYSESREEARDFARLRNACFEQARQAYLIGNKALAKELSLKGQLYNMQMKAAHEKAKETIYQRRNPSSEVLGCSRGQDHLIDLHGLHVGEAIHVLHRELRAMRNTARAAGQQLHALICVGTGHHTKGSRTPARLPVAIEQYLVEEGLRFTQPQPGLLRVVIY</sequence>
<accession>A0A804I655</accession>
<feature type="region of interest" description="Disordered" evidence="1">
    <location>
        <begin position="55"/>
        <end position="77"/>
    </location>
</feature>
<protein>
    <recommendedName>
        <fullName evidence="2">Smr domain-containing protein</fullName>
    </recommendedName>
</protein>
<name>A0A804I655_MUSAM</name>